<name>A0ABV4BHC7_9GAMM</name>
<dbReference type="Proteomes" id="UP001564408">
    <property type="component" value="Unassembled WGS sequence"/>
</dbReference>
<evidence type="ECO:0000313" key="2">
    <source>
        <dbReference type="EMBL" id="MEY6433940.1"/>
    </source>
</evidence>
<dbReference type="RefSeq" id="WP_369668324.1">
    <property type="nucleotide sequence ID" value="NZ_JBDKXB010000033.1"/>
</dbReference>
<protein>
    <submittedName>
        <fullName evidence="2">Carbon monoxide dehydrogenase</fullName>
    </submittedName>
</protein>
<evidence type="ECO:0000256" key="1">
    <source>
        <dbReference type="SAM" id="MobiDB-lite"/>
    </source>
</evidence>
<proteinExistence type="predicted"/>
<gene>
    <name evidence="2" type="ORF">ABC977_16165</name>
</gene>
<keyword evidence="3" id="KW-1185">Reference proteome</keyword>
<reference evidence="2 3" key="1">
    <citation type="submission" date="2024-05" db="EMBL/GenBank/DDBJ databases">
        <title>Genome Sequence and Characterization of the New Strain Purple Sulfur Bacterium of Genus Thioalkalicoccus.</title>
        <authorList>
            <person name="Bryantseva I.A."/>
            <person name="Kyndt J.A."/>
            <person name="Imhoff J.F."/>
        </authorList>
    </citation>
    <scope>NUCLEOTIDE SEQUENCE [LARGE SCALE GENOMIC DNA]</scope>
    <source>
        <strain evidence="2 3">Um2</strain>
    </source>
</reference>
<accession>A0ABV4BHC7</accession>
<comment type="caution">
    <text evidence="2">The sequence shown here is derived from an EMBL/GenBank/DDBJ whole genome shotgun (WGS) entry which is preliminary data.</text>
</comment>
<feature type="region of interest" description="Disordered" evidence="1">
    <location>
        <begin position="40"/>
        <end position="65"/>
    </location>
</feature>
<dbReference type="EMBL" id="JBDKXB010000033">
    <property type="protein sequence ID" value="MEY6433940.1"/>
    <property type="molecule type" value="Genomic_DNA"/>
</dbReference>
<evidence type="ECO:0000313" key="3">
    <source>
        <dbReference type="Proteomes" id="UP001564408"/>
    </source>
</evidence>
<sequence length="65" mass="6916">MSDYGQRHRHGVTKHLVEGVGGFLVGSALVLLAKRLLGSRPAGRASGEHRKDPEAPPVVPAGHER</sequence>
<organism evidence="2 3">
    <name type="scientific">Thioalkalicoccus limnaeus</name>
    <dbReference type="NCBI Taxonomy" id="120681"/>
    <lineage>
        <taxon>Bacteria</taxon>
        <taxon>Pseudomonadati</taxon>
        <taxon>Pseudomonadota</taxon>
        <taxon>Gammaproteobacteria</taxon>
        <taxon>Chromatiales</taxon>
        <taxon>Chromatiaceae</taxon>
        <taxon>Thioalkalicoccus</taxon>
    </lineage>
</organism>